<gene>
    <name evidence="1" type="ORF">QTG54_015137</name>
</gene>
<dbReference type="Proteomes" id="UP001224775">
    <property type="component" value="Unassembled WGS sequence"/>
</dbReference>
<evidence type="ECO:0000313" key="2">
    <source>
        <dbReference type="Proteomes" id="UP001224775"/>
    </source>
</evidence>
<dbReference type="EMBL" id="JATAAI010000041">
    <property type="protein sequence ID" value="KAK1734134.1"/>
    <property type="molecule type" value="Genomic_DNA"/>
</dbReference>
<evidence type="ECO:0000313" key="1">
    <source>
        <dbReference type="EMBL" id="KAK1734134.1"/>
    </source>
</evidence>
<organism evidence="1 2">
    <name type="scientific">Skeletonema marinoi</name>
    <dbReference type="NCBI Taxonomy" id="267567"/>
    <lineage>
        <taxon>Eukaryota</taxon>
        <taxon>Sar</taxon>
        <taxon>Stramenopiles</taxon>
        <taxon>Ochrophyta</taxon>
        <taxon>Bacillariophyta</taxon>
        <taxon>Coscinodiscophyceae</taxon>
        <taxon>Thalassiosirophycidae</taxon>
        <taxon>Thalassiosirales</taxon>
        <taxon>Skeletonemataceae</taxon>
        <taxon>Skeletonema</taxon>
        <taxon>Skeletonema marinoi-dohrnii complex</taxon>
    </lineage>
</organism>
<proteinExistence type="predicted"/>
<name>A0AAD8XV25_9STRA</name>
<comment type="caution">
    <text evidence="1">The sequence shown here is derived from an EMBL/GenBank/DDBJ whole genome shotgun (WGS) entry which is preliminary data.</text>
</comment>
<protein>
    <submittedName>
        <fullName evidence="1">Uncharacterized protein</fullName>
    </submittedName>
</protein>
<keyword evidence="2" id="KW-1185">Reference proteome</keyword>
<accession>A0AAD8XV25</accession>
<reference evidence="1" key="1">
    <citation type="submission" date="2023-06" db="EMBL/GenBank/DDBJ databases">
        <title>Survivors Of The Sea: Transcriptome response of Skeletonema marinoi to long-term dormancy.</title>
        <authorList>
            <person name="Pinder M.I.M."/>
            <person name="Kourtchenko O."/>
            <person name="Robertson E.K."/>
            <person name="Larsson T."/>
            <person name="Maumus F."/>
            <person name="Osuna-Cruz C.M."/>
            <person name="Vancaester E."/>
            <person name="Stenow R."/>
            <person name="Vandepoele K."/>
            <person name="Ploug H."/>
            <person name="Bruchert V."/>
            <person name="Godhe A."/>
            <person name="Topel M."/>
        </authorList>
    </citation>
    <scope>NUCLEOTIDE SEQUENCE</scope>
    <source>
        <strain evidence="1">R05AC</strain>
    </source>
</reference>
<dbReference type="Pfam" id="PF19648">
    <property type="entry name" value="DUF6151"/>
    <property type="match status" value="1"/>
</dbReference>
<dbReference type="AlphaFoldDB" id="A0AAD8XV25"/>
<dbReference type="InterPro" id="IPR046149">
    <property type="entry name" value="DUF6151"/>
</dbReference>
<sequence>MSKVNPIQAIKANIQCQCGTVKGSIDSPSALRFVCYSKDCRGYYNALNALAKNAGKPEAAALDPFGGCDFTQVYPCEITIREGQDQLEKRLIRKNSPIPRTYAKCCFTPLFSTGGTGAALLNSNLLSAWDQHCEVKYRIIGRHALKGDGSIPKPSMSWSVPFGWFFAMPKRCQPDKAQPSPVEVKDIKELKLLEGFVEGK</sequence>